<evidence type="ECO:0000313" key="4">
    <source>
        <dbReference type="Proteomes" id="UP000321523"/>
    </source>
</evidence>
<protein>
    <recommendedName>
        <fullName evidence="2">UPF0178 protein SAE02_09870</fullName>
    </recommendedName>
</protein>
<organism evidence="3 4">
    <name type="scientific">Skermanella aerolata</name>
    <dbReference type="NCBI Taxonomy" id="393310"/>
    <lineage>
        <taxon>Bacteria</taxon>
        <taxon>Pseudomonadati</taxon>
        <taxon>Pseudomonadota</taxon>
        <taxon>Alphaproteobacteria</taxon>
        <taxon>Rhodospirillales</taxon>
        <taxon>Azospirillaceae</taxon>
        <taxon>Skermanella</taxon>
    </lineage>
</organism>
<accession>A0A512DK44</accession>
<dbReference type="HAMAP" id="MF_00489">
    <property type="entry name" value="UPF0178"/>
    <property type="match status" value="1"/>
</dbReference>
<dbReference type="Pfam" id="PF02639">
    <property type="entry name" value="DUF188"/>
    <property type="match status" value="1"/>
</dbReference>
<dbReference type="Proteomes" id="UP000321523">
    <property type="component" value="Unassembled WGS sequence"/>
</dbReference>
<evidence type="ECO:0000256" key="1">
    <source>
        <dbReference type="ARBA" id="ARBA00008522"/>
    </source>
</evidence>
<keyword evidence="4" id="KW-1185">Reference proteome</keyword>
<dbReference type="InterPro" id="IPR003791">
    <property type="entry name" value="UPF0178"/>
</dbReference>
<reference evidence="3 4" key="1">
    <citation type="submission" date="2019-07" db="EMBL/GenBank/DDBJ databases">
        <title>Whole genome shotgun sequence of Skermanella aerolata NBRC 106429.</title>
        <authorList>
            <person name="Hosoyama A."/>
            <person name="Uohara A."/>
            <person name="Ohji S."/>
            <person name="Ichikawa N."/>
        </authorList>
    </citation>
    <scope>NUCLEOTIDE SEQUENCE [LARGE SCALE GENOMIC DNA]</scope>
    <source>
        <strain evidence="3 4">NBRC 106429</strain>
    </source>
</reference>
<dbReference type="CDD" id="cd18720">
    <property type="entry name" value="PIN_YqxD-like"/>
    <property type="match status" value="1"/>
</dbReference>
<name>A0A512DK44_9PROT</name>
<dbReference type="AlphaFoldDB" id="A0A512DK44"/>
<evidence type="ECO:0000256" key="2">
    <source>
        <dbReference type="HAMAP-Rule" id="MF_00489"/>
    </source>
</evidence>
<dbReference type="NCBIfam" id="NF001095">
    <property type="entry name" value="PRK00124.1"/>
    <property type="match status" value="1"/>
</dbReference>
<proteinExistence type="inferred from homology"/>
<comment type="caution">
    <text evidence="3">The sequence shown here is derived from an EMBL/GenBank/DDBJ whole genome shotgun (WGS) entry which is preliminary data.</text>
</comment>
<comment type="similarity">
    <text evidence="1 2">Belongs to the UPF0178 family.</text>
</comment>
<dbReference type="PANTHER" id="PTHR35146">
    <property type="entry name" value="UPF0178 PROTEIN YAII"/>
    <property type="match status" value="1"/>
</dbReference>
<sequence length="153" mass="16403">MLHVYVDADACPVKDEVYRVAERYGLSVTLVANSPFRIPLHERIRLVVVGAGFDAADDWIATNAGAGDIVITADIPLASRCLKNGARVIGSTGKPFTDATIGQALAGRELSQHLRESGLITGGPAPLGKQDRSRFLQQLDQDIQAIRRAAGIR</sequence>
<gene>
    <name evidence="3" type="ORF">SAE02_09870</name>
</gene>
<dbReference type="PANTHER" id="PTHR35146:SF1">
    <property type="entry name" value="UPF0178 PROTEIN YAII"/>
    <property type="match status" value="1"/>
</dbReference>
<dbReference type="EMBL" id="BJYZ01000003">
    <property type="protein sequence ID" value="GEO36839.1"/>
    <property type="molecule type" value="Genomic_DNA"/>
</dbReference>
<evidence type="ECO:0000313" key="3">
    <source>
        <dbReference type="EMBL" id="GEO36839.1"/>
    </source>
</evidence>